<protein>
    <recommendedName>
        <fullName evidence="4">PDZ domain-containing protein</fullName>
    </recommendedName>
</protein>
<keyword evidence="3" id="KW-1185">Reference proteome</keyword>
<reference evidence="2" key="3">
    <citation type="submission" date="2015-06" db="UniProtKB">
        <authorList>
            <consortium name="EnsemblProtists"/>
        </authorList>
    </citation>
    <scope>IDENTIFICATION</scope>
</reference>
<dbReference type="EnsemblProtists" id="EKX54149">
    <property type="protein sequence ID" value="EKX54149"/>
    <property type="gene ID" value="GUITHDRAFT_132543"/>
</dbReference>
<dbReference type="Proteomes" id="UP000011087">
    <property type="component" value="Unassembled WGS sequence"/>
</dbReference>
<evidence type="ECO:0000313" key="2">
    <source>
        <dbReference type="EnsemblProtists" id="EKX54149"/>
    </source>
</evidence>
<dbReference type="AlphaFoldDB" id="L1K0R4"/>
<dbReference type="PaxDb" id="55529-EKX54149"/>
<reference evidence="3" key="2">
    <citation type="submission" date="2012-11" db="EMBL/GenBank/DDBJ databases">
        <authorList>
            <person name="Kuo A."/>
            <person name="Curtis B.A."/>
            <person name="Tanifuji G."/>
            <person name="Burki F."/>
            <person name="Gruber A."/>
            <person name="Irimia M."/>
            <person name="Maruyama S."/>
            <person name="Arias M.C."/>
            <person name="Ball S.G."/>
            <person name="Gile G.H."/>
            <person name="Hirakawa Y."/>
            <person name="Hopkins J.F."/>
            <person name="Rensing S.A."/>
            <person name="Schmutz J."/>
            <person name="Symeonidi A."/>
            <person name="Elias M."/>
            <person name="Eveleigh R.J."/>
            <person name="Herman E.K."/>
            <person name="Klute M.J."/>
            <person name="Nakayama T."/>
            <person name="Obornik M."/>
            <person name="Reyes-Prieto A."/>
            <person name="Armbrust E.V."/>
            <person name="Aves S.J."/>
            <person name="Beiko R.G."/>
            <person name="Coutinho P."/>
            <person name="Dacks J.B."/>
            <person name="Durnford D.G."/>
            <person name="Fast N.M."/>
            <person name="Green B.R."/>
            <person name="Grisdale C."/>
            <person name="Hempe F."/>
            <person name="Henrissat B."/>
            <person name="Hoppner M.P."/>
            <person name="Ishida K.-I."/>
            <person name="Kim E."/>
            <person name="Koreny L."/>
            <person name="Kroth P.G."/>
            <person name="Liu Y."/>
            <person name="Malik S.-B."/>
            <person name="Maier U.G."/>
            <person name="McRose D."/>
            <person name="Mock T."/>
            <person name="Neilson J.A."/>
            <person name="Onodera N.T."/>
            <person name="Poole A.M."/>
            <person name="Pritham E.J."/>
            <person name="Richards T.A."/>
            <person name="Rocap G."/>
            <person name="Roy S.W."/>
            <person name="Sarai C."/>
            <person name="Schaack S."/>
            <person name="Shirato S."/>
            <person name="Slamovits C.H."/>
            <person name="Spencer D.F."/>
            <person name="Suzuki S."/>
            <person name="Worden A.Z."/>
            <person name="Zauner S."/>
            <person name="Barry K."/>
            <person name="Bell C."/>
            <person name="Bharti A.K."/>
            <person name="Crow J.A."/>
            <person name="Grimwood J."/>
            <person name="Kramer R."/>
            <person name="Lindquist E."/>
            <person name="Lucas S."/>
            <person name="Salamov A."/>
            <person name="McFadden G.I."/>
            <person name="Lane C.E."/>
            <person name="Keeling P.J."/>
            <person name="Gray M.W."/>
            <person name="Grigoriev I.V."/>
            <person name="Archibald J.M."/>
        </authorList>
    </citation>
    <scope>NUCLEOTIDE SEQUENCE</scope>
    <source>
        <strain evidence="3">CCMP2712</strain>
    </source>
</reference>
<evidence type="ECO:0000313" key="1">
    <source>
        <dbReference type="EMBL" id="EKX54149.1"/>
    </source>
</evidence>
<dbReference type="KEGG" id="gtt:GUITHDRAFT_132543"/>
<dbReference type="EMBL" id="JH992968">
    <property type="protein sequence ID" value="EKX54149.1"/>
    <property type="molecule type" value="Genomic_DNA"/>
</dbReference>
<gene>
    <name evidence="1" type="ORF">GUITHDRAFT_132543</name>
</gene>
<dbReference type="RefSeq" id="XP_005841129.1">
    <property type="nucleotide sequence ID" value="XM_005841072.1"/>
</dbReference>
<sequence>MLRKRTLKVFHSYMSRFAKRKRELRRKLERSRAQARRQAMSQSFDIWSTTLADRDLRAKEKLWNDLKSTRDQFFNSSHERTNHAAGLFSSIDTMMGFFITACPDCLRQEHMKAFEALVGSVSKVLSQSERMLPGINNCRDERTRPEKEEACLHDMHENIEPVTAVEDSSMNSFYSSIERKSPSFENVLEYTEMHTAIEPADDSKTLIAATLQECKDIIESFDTEIVNALSFFDRSFDVVEVSEEGSAESQLITAKLYLDKKDWRRDATFLLDSIVVDIARALNGRREGVKARFLEDEDPCIEVQVFPQFCRDGRNVHQILKELERQIHLADSPLKHGFYTSRVKSITVQRKTNGGEKRESSLIELDHAKKKVSSTLIKVKTFIALVRSFVQNSKDELNNSREENIHLQQKLKDRHNLIQELSRRCDYIETSNRELMLRLREAHAHSELLQRKVTSGPQVSWRPNNYWRQLVQNMLAEAEAASLECMEISSRLNAFFNKLDSADMLKLKSPKDKHARANSACLQNDLIESKIEYHVLKNKYVKQKEISNYLLYQLQIYKSKELVGKELNQPSPSAAVQDKDALLAQISPQDVTLEPDLMSQRGSGDDDVSERFEQISFQEQGDQQMIEVANVSSKAESLSDLRERMSIMQHNYQQTIIELEESKNQDKQIQSKLLRNLMKFRKRESQIGKMIMLRAKRVLTDKLDDLFRRNNKNDMVDMVFSMWRSLLDHLDGGAGVEKMKLMNPELFISKDSPFRVKSVRYSEDEVHDWTALNDETRLVQPGDILLSVNSVEIGRNSIHSVRTLVDESPGVLVDLEFFSQRHNQTFLIKAFKFCENELYESFTIA</sequence>
<evidence type="ECO:0000313" key="3">
    <source>
        <dbReference type="Proteomes" id="UP000011087"/>
    </source>
</evidence>
<evidence type="ECO:0008006" key="4">
    <source>
        <dbReference type="Google" id="ProtNLM"/>
    </source>
</evidence>
<dbReference type="HOGENOM" id="CLU_337230_0_0_1"/>
<reference evidence="1 3" key="1">
    <citation type="journal article" date="2012" name="Nature">
        <title>Algal genomes reveal evolutionary mosaicism and the fate of nucleomorphs.</title>
        <authorList>
            <consortium name="DOE Joint Genome Institute"/>
            <person name="Curtis B.A."/>
            <person name="Tanifuji G."/>
            <person name="Burki F."/>
            <person name="Gruber A."/>
            <person name="Irimia M."/>
            <person name="Maruyama S."/>
            <person name="Arias M.C."/>
            <person name="Ball S.G."/>
            <person name="Gile G.H."/>
            <person name="Hirakawa Y."/>
            <person name="Hopkins J.F."/>
            <person name="Kuo A."/>
            <person name="Rensing S.A."/>
            <person name="Schmutz J."/>
            <person name="Symeonidi A."/>
            <person name="Elias M."/>
            <person name="Eveleigh R.J."/>
            <person name="Herman E.K."/>
            <person name="Klute M.J."/>
            <person name="Nakayama T."/>
            <person name="Obornik M."/>
            <person name="Reyes-Prieto A."/>
            <person name="Armbrust E.V."/>
            <person name="Aves S.J."/>
            <person name="Beiko R.G."/>
            <person name="Coutinho P."/>
            <person name="Dacks J.B."/>
            <person name="Durnford D.G."/>
            <person name="Fast N.M."/>
            <person name="Green B.R."/>
            <person name="Grisdale C.J."/>
            <person name="Hempel F."/>
            <person name="Henrissat B."/>
            <person name="Hoppner M.P."/>
            <person name="Ishida K."/>
            <person name="Kim E."/>
            <person name="Koreny L."/>
            <person name="Kroth P.G."/>
            <person name="Liu Y."/>
            <person name="Malik S.B."/>
            <person name="Maier U.G."/>
            <person name="McRose D."/>
            <person name="Mock T."/>
            <person name="Neilson J.A."/>
            <person name="Onodera N.T."/>
            <person name="Poole A.M."/>
            <person name="Pritham E.J."/>
            <person name="Richards T.A."/>
            <person name="Rocap G."/>
            <person name="Roy S.W."/>
            <person name="Sarai C."/>
            <person name="Schaack S."/>
            <person name="Shirato S."/>
            <person name="Slamovits C.H."/>
            <person name="Spencer D.F."/>
            <person name="Suzuki S."/>
            <person name="Worden A.Z."/>
            <person name="Zauner S."/>
            <person name="Barry K."/>
            <person name="Bell C."/>
            <person name="Bharti A.K."/>
            <person name="Crow J.A."/>
            <person name="Grimwood J."/>
            <person name="Kramer R."/>
            <person name="Lindquist E."/>
            <person name="Lucas S."/>
            <person name="Salamov A."/>
            <person name="McFadden G.I."/>
            <person name="Lane C.E."/>
            <person name="Keeling P.J."/>
            <person name="Gray M.W."/>
            <person name="Grigoriev I.V."/>
            <person name="Archibald J.M."/>
        </authorList>
    </citation>
    <scope>NUCLEOTIDE SEQUENCE</scope>
    <source>
        <strain evidence="1 3">CCMP2712</strain>
    </source>
</reference>
<name>L1K0R4_GUITC</name>
<accession>L1K0R4</accession>
<organism evidence="1">
    <name type="scientific">Guillardia theta (strain CCMP2712)</name>
    <name type="common">Cryptophyte</name>
    <dbReference type="NCBI Taxonomy" id="905079"/>
    <lineage>
        <taxon>Eukaryota</taxon>
        <taxon>Cryptophyceae</taxon>
        <taxon>Pyrenomonadales</taxon>
        <taxon>Geminigeraceae</taxon>
        <taxon>Guillardia</taxon>
    </lineage>
</organism>
<dbReference type="GeneID" id="17310765"/>
<proteinExistence type="predicted"/>